<dbReference type="InterPro" id="IPR010095">
    <property type="entry name" value="Cas12f1-like_TNB"/>
</dbReference>
<evidence type="ECO:0000313" key="9">
    <source>
        <dbReference type="Proteomes" id="UP000184731"/>
    </source>
</evidence>
<dbReference type="GO" id="GO:0003677">
    <property type="term" value="F:DNA binding"/>
    <property type="evidence" value="ECO:0007669"/>
    <property type="project" value="UniProtKB-KW"/>
</dbReference>
<dbReference type="InterPro" id="IPR051399">
    <property type="entry name" value="RNA-guided_DNA_endo/Transpos"/>
</dbReference>
<dbReference type="NCBIfam" id="TIGR01766">
    <property type="entry name" value="IS200/IS605 family accessory protein TnpB-like domain"/>
    <property type="match status" value="1"/>
</dbReference>
<accession>A0A1L4D4J2</accession>
<organism evidence="8 9">
    <name type="scientific">Silvanigrella aquatica</name>
    <dbReference type="NCBI Taxonomy" id="1915309"/>
    <lineage>
        <taxon>Bacteria</taxon>
        <taxon>Pseudomonadati</taxon>
        <taxon>Bdellovibrionota</taxon>
        <taxon>Oligoflexia</taxon>
        <taxon>Silvanigrellales</taxon>
        <taxon>Silvanigrellaceae</taxon>
        <taxon>Silvanigrella</taxon>
    </lineage>
</organism>
<feature type="domain" description="Cas12f1-like TNB" evidence="7">
    <location>
        <begin position="260"/>
        <end position="331"/>
    </location>
</feature>
<reference evidence="8 9" key="1">
    <citation type="submission" date="2016-10" db="EMBL/GenBank/DDBJ databases">
        <title>Silvanigrella aquatica sp. nov., isolated from a freshwater lake located in the Black Forest, Germany, description of Silvanigrellaceae fam. nov., Silvanigrellales ord. nov., reclassification of the order Bdellovibrionales in the class Oligoflexia, reclassification of the families Bacteriovoracaceae and Halobacteriovoraceae in the new order Bacteriovoracales ord. nov., and reclassification of the family Pseudobacteriovoracaceae in the order Oligoflexiales.</title>
        <authorList>
            <person name="Hahn M.W."/>
            <person name="Schmidt J."/>
            <person name="Koll U."/>
            <person name="Rohde M."/>
            <person name="Verbag S."/>
            <person name="Pitt A."/>
            <person name="Nakai R."/>
            <person name="Naganuma T."/>
            <person name="Lang E."/>
        </authorList>
    </citation>
    <scope>NUCLEOTIDE SEQUENCE [LARGE SCALE GENOMIC DNA]</scope>
    <source>
        <strain evidence="8 9">MWH-Nonnen-W8red</strain>
    </source>
</reference>
<comment type="similarity">
    <text evidence="2">In the N-terminal section; belongs to the transposase 2 family.</text>
</comment>
<dbReference type="Pfam" id="PF07282">
    <property type="entry name" value="Cas12f1-like_TNB"/>
    <property type="match status" value="1"/>
</dbReference>
<dbReference type="AlphaFoldDB" id="A0A1L4D4J2"/>
<dbReference type="PANTHER" id="PTHR30405">
    <property type="entry name" value="TRANSPOSASE"/>
    <property type="match status" value="1"/>
</dbReference>
<dbReference type="Proteomes" id="UP000184731">
    <property type="component" value="Chromosome"/>
</dbReference>
<proteinExistence type="inferred from homology"/>
<comment type="similarity">
    <text evidence="1">In the C-terminal section; belongs to the transposase 35 family.</text>
</comment>
<dbReference type="KEGG" id="saqi:AXG55_07025"/>
<keyword evidence="9" id="KW-1185">Reference proteome</keyword>
<evidence type="ECO:0000313" key="8">
    <source>
        <dbReference type="EMBL" id="APJ05118.1"/>
    </source>
</evidence>
<dbReference type="InterPro" id="IPR001959">
    <property type="entry name" value="Transposase"/>
</dbReference>
<dbReference type="STRING" id="1915309.AXG55_07025"/>
<evidence type="ECO:0000259" key="6">
    <source>
        <dbReference type="Pfam" id="PF01385"/>
    </source>
</evidence>
<dbReference type="GO" id="GO:0006310">
    <property type="term" value="P:DNA recombination"/>
    <property type="evidence" value="ECO:0007669"/>
    <property type="project" value="UniProtKB-KW"/>
</dbReference>
<keyword evidence="4" id="KW-0238">DNA-binding</keyword>
<keyword evidence="5" id="KW-0233">DNA recombination</keyword>
<evidence type="ECO:0000256" key="5">
    <source>
        <dbReference type="ARBA" id="ARBA00023172"/>
    </source>
</evidence>
<feature type="domain" description="Probable transposase IS891/IS1136/IS1341" evidence="6">
    <location>
        <begin position="151"/>
        <end position="248"/>
    </location>
</feature>
<dbReference type="GO" id="GO:0032196">
    <property type="term" value="P:transposition"/>
    <property type="evidence" value="ECO:0007669"/>
    <property type="project" value="UniProtKB-KW"/>
</dbReference>
<evidence type="ECO:0000256" key="4">
    <source>
        <dbReference type="ARBA" id="ARBA00023125"/>
    </source>
</evidence>
<evidence type="ECO:0000256" key="2">
    <source>
        <dbReference type="ARBA" id="ARBA00011044"/>
    </source>
</evidence>
<keyword evidence="3" id="KW-0815">Transposition</keyword>
<evidence type="ECO:0000256" key="1">
    <source>
        <dbReference type="ARBA" id="ARBA00008761"/>
    </source>
</evidence>
<dbReference type="PANTHER" id="PTHR30405:SF25">
    <property type="entry name" value="RNA-GUIDED DNA ENDONUCLEASE INSQ-RELATED"/>
    <property type="match status" value="1"/>
</dbReference>
<evidence type="ECO:0000259" key="7">
    <source>
        <dbReference type="Pfam" id="PF07282"/>
    </source>
</evidence>
<dbReference type="OrthoDB" id="5560528at2"/>
<gene>
    <name evidence="8" type="ORF">AXG55_07025</name>
</gene>
<dbReference type="NCBIfam" id="NF040570">
    <property type="entry name" value="guided_TnpB"/>
    <property type="match status" value="1"/>
</dbReference>
<name>A0A1L4D4J2_9BACT</name>
<evidence type="ECO:0000256" key="3">
    <source>
        <dbReference type="ARBA" id="ARBA00022578"/>
    </source>
</evidence>
<evidence type="ECO:0008006" key="10">
    <source>
        <dbReference type="Google" id="ProtNLM"/>
    </source>
</evidence>
<sequence length="348" mass="39820">MLTYSYRVKDGNVANKLNQLARATNFVWNYCNETSFNAIKQRGKFLSKYDFRPLTKGASKELPINSQTIQAISDEYVTRRKQFKKIKLKWRGRKSLGWIPFNGQTIKIVNDVVIYDGIKIRFWKHRELLGNIKTGSFCQDSRGRWYVNFQCEVIDKRPHGERKIGIDLGLKDKAICSDGIKYDRENLTKKYEVRLAKYQRAHKKKQVKNLHAKIKNKRKDFSHKVSNEICSTSEIVIVGDISASKLAKTRMAKSVLDAGWSQLTTMLHYKAIRHGMVVKKVSEKWSTQTCSYCGVIPESAPKGISALGVRNWKCSECEAIHDRDINAARNIFNFGAGRCAPTGSLSLQ</sequence>
<dbReference type="EMBL" id="CP017834">
    <property type="protein sequence ID" value="APJ05118.1"/>
    <property type="molecule type" value="Genomic_DNA"/>
</dbReference>
<protein>
    <recommendedName>
        <fullName evidence="10">Transposase</fullName>
    </recommendedName>
</protein>
<dbReference type="Pfam" id="PF01385">
    <property type="entry name" value="OrfB_IS605"/>
    <property type="match status" value="1"/>
</dbReference>